<evidence type="ECO:0000256" key="1">
    <source>
        <dbReference type="SAM" id="Phobius"/>
    </source>
</evidence>
<evidence type="ECO:0000313" key="2">
    <source>
        <dbReference type="EMBL" id="SHG03956.1"/>
    </source>
</evidence>
<protein>
    <submittedName>
        <fullName evidence="2">Uncharacterized protein</fullName>
    </submittedName>
</protein>
<keyword evidence="1" id="KW-1133">Transmembrane helix</keyword>
<feature type="transmembrane region" description="Helical" evidence="1">
    <location>
        <begin position="6"/>
        <end position="25"/>
    </location>
</feature>
<proteinExistence type="predicted"/>
<keyword evidence="3" id="KW-1185">Reference proteome</keyword>
<sequence length="127" mass="14560">MYFILGLNVYFIGFLIVLLINKLLGDGFLSRLLKVVTVPVICIYYIKLYYNSLYDFNDLTSELQVLVIFGPLVLFILVLVIGYVIGGINLDDLKERISRFSLKRFVVGTLKVLLIIIVIGNFVRMFN</sequence>
<gene>
    <name evidence="2" type="ORF">SAMN05216225_101341</name>
</gene>
<reference evidence="2 3" key="1">
    <citation type="submission" date="2016-11" db="EMBL/GenBank/DDBJ databases">
        <authorList>
            <person name="Jaros S."/>
            <person name="Januszkiewicz K."/>
            <person name="Wedrychowicz H."/>
        </authorList>
    </citation>
    <scope>NUCLEOTIDE SEQUENCE [LARGE SCALE GENOMIC DNA]</scope>
    <source>
        <strain evidence="2 3">IBRC-M 10683</strain>
    </source>
</reference>
<feature type="transmembrane region" description="Helical" evidence="1">
    <location>
        <begin position="32"/>
        <end position="51"/>
    </location>
</feature>
<feature type="transmembrane region" description="Helical" evidence="1">
    <location>
        <begin position="105"/>
        <end position="123"/>
    </location>
</feature>
<name>A0A1M5GJU8_9BACI</name>
<dbReference type="EMBL" id="FQVW01000013">
    <property type="protein sequence ID" value="SHG03956.1"/>
    <property type="molecule type" value="Genomic_DNA"/>
</dbReference>
<keyword evidence="1" id="KW-0812">Transmembrane</keyword>
<organism evidence="2 3">
    <name type="scientific">Ornithinibacillus halophilus</name>
    <dbReference type="NCBI Taxonomy" id="930117"/>
    <lineage>
        <taxon>Bacteria</taxon>
        <taxon>Bacillati</taxon>
        <taxon>Bacillota</taxon>
        <taxon>Bacilli</taxon>
        <taxon>Bacillales</taxon>
        <taxon>Bacillaceae</taxon>
        <taxon>Ornithinibacillus</taxon>
    </lineage>
</organism>
<feature type="transmembrane region" description="Helical" evidence="1">
    <location>
        <begin position="63"/>
        <end position="85"/>
    </location>
</feature>
<keyword evidence="1" id="KW-0472">Membrane</keyword>
<evidence type="ECO:0000313" key="3">
    <source>
        <dbReference type="Proteomes" id="UP000183988"/>
    </source>
</evidence>
<dbReference type="AlphaFoldDB" id="A0A1M5GJU8"/>
<dbReference type="Proteomes" id="UP000183988">
    <property type="component" value="Unassembled WGS sequence"/>
</dbReference>
<accession>A0A1M5GJU8</accession>